<evidence type="ECO:0000313" key="1">
    <source>
        <dbReference type="EMBL" id="CDI01635.1"/>
    </source>
</evidence>
<name>W6M7H2_9GAMM</name>
<dbReference type="AlphaFoldDB" id="W6M7H2"/>
<keyword evidence="2" id="KW-1185">Reference proteome</keyword>
<reference evidence="1" key="1">
    <citation type="submission" date="2013-07" db="EMBL/GenBank/DDBJ databases">
        <authorList>
            <person name="McIlroy S."/>
        </authorList>
    </citation>
    <scope>NUCLEOTIDE SEQUENCE [LARGE SCALE GENOMIC DNA]</scope>
    <source>
        <strain evidence="1">Run_A_D11</strain>
    </source>
</reference>
<dbReference type="Gene3D" id="3.30.450.30">
    <property type="entry name" value="Dynein light chain 2a, cytoplasmic"/>
    <property type="match status" value="1"/>
</dbReference>
<evidence type="ECO:0000313" key="2">
    <source>
        <dbReference type="Proteomes" id="UP000035760"/>
    </source>
</evidence>
<dbReference type="EMBL" id="CBTJ020000024">
    <property type="protein sequence ID" value="CDI01635.1"/>
    <property type="molecule type" value="Genomic_DNA"/>
</dbReference>
<proteinExistence type="predicted"/>
<dbReference type="SUPFAM" id="SSF103196">
    <property type="entry name" value="Roadblock/LC7 domain"/>
    <property type="match status" value="1"/>
</dbReference>
<dbReference type="RefSeq" id="WP_048670947.1">
    <property type="nucleotide sequence ID" value="NZ_CBTJ020000024.1"/>
</dbReference>
<sequence length="131" mass="14037">MDNTIRLPENVLAFARLELQKIADELEGIKVVVLATEDGFDIVSAVRDGSDPSRIAAMASSISAISTVVSEEANLGDSKNVIINTVSGFAVMQSIIRNDARLVLNAIANEKAVLAHVIYRTSHFANSLLTL</sequence>
<accession>W6M7H2</accession>
<reference evidence="1" key="2">
    <citation type="submission" date="2014-03" db="EMBL/GenBank/DDBJ databases">
        <title>Candidatus Competibacter-lineage genomes retrieved from metagenomes reveal functional metabolic diversity.</title>
        <authorList>
            <person name="McIlroy S.J."/>
            <person name="Albertsen M."/>
            <person name="Andresen E.K."/>
            <person name="Saunders A.M."/>
            <person name="Kristiansen R."/>
            <person name="Stokholm-Bjerregaard M."/>
            <person name="Nielsen K.L."/>
            <person name="Nielsen P.H."/>
        </authorList>
    </citation>
    <scope>NUCLEOTIDE SEQUENCE</scope>
    <source>
        <strain evidence="1">Run_A_D11</strain>
    </source>
</reference>
<dbReference type="STRING" id="1400863.BN873_190029"/>
<dbReference type="Proteomes" id="UP000035760">
    <property type="component" value="Unassembled WGS sequence"/>
</dbReference>
<organism evidence="1 2">
    <name type="scientific">Candidatus Competibacter denitrificans Run_A_D11</name>
    <dbReference type="NCBI Taxonomy" id="1400863"/>
    <lineage>
        <taxon>Bacteria</taxon>
        <taxon>Pseudomonadati</taxon>
        <taxon>Pseudomonadota</taxon>
        <taxon>Gammaproteobacteria</taxon>
        <taxon>Candidatus Competibacteraceae</taxon>
        <taxon>Candidatus Competibacter</taxon>
    </lineage>
</organism>
<gene>
    <name evidence="1" type="ORF">BN873_190029</name>
</gene>
<comment type="caution">
    <text evidence="1">The sequence shown here is derived from an EMBL/GenBank/DDBJ whole genome shotgun (WGS) entry which is preliminary data.</text>
</comment>
<protein>
    <submittedName>
        <fullName evidence="1">Roadblock/LC7 family protein</fullName>
    </submittedName>
</protein>